<comment type="caution">
    <text evidence="5">The sequence shown here is derived from an EMBL/GenBank/DDBJ whole genome shotgun (WGS) entry which is preliminary data.</text>
</comment>
<dbReference type="AlphaFoldDB" id="A0AAW6HQG7"/>
<evidence type="ECO:0000256" key="2">
    <source>
        <dbReference type="ARBA" id="ARBA00022747"/>
    </source>
</evidence>
<dbReference type="EC" id="3.1.21.-" evidence="5"/>
<dbReference type="PANTHER" id="PTHR30408:SF13">
    <property type="entry name" value="TYPE I RESTRICTION ENZYME HINDI SPECIFICITY SUBUNIT"/>
    <property type="match status" value="1"/>
</dbReference>
<dbReference type="InterPro" id="IPR052021">
    <property type="entry name" value="Type-I_RS_S_subunit"/>
</dbReference>
<evidence type="ECO:0000313" key="6">
    <source>
        <dbReference type="Proteomes" id="UP001216384"/>
    </source>
</evidence>
<dbReference type="Gene3D" id="1.10.287.1120">
    <property type="entry name" value="Bipartite methylase S protein"/>
    <property type="match status" value="1"/>
</dbReference>
<evidence type="ECO:0000313" key="5">
    <source>
        <dbReference type="EMBL" id="MDC4183624.1"/>
    </source>
</evidence>
<sequence>MAYDIYMHNFFSKKPNGKLKDILLEAPKSKVKVGEARALNNGLYPFFTSGESILNWNEALTDGRNCFLNTGGIGDVKFYVGKSSYSTDTWCISGNLNMSDYLYLLLFSIKSEIREKFFQGTSLKHLQKDFLKNKDIYIPKKMELDLFNKQIVPIFDIISIIFRENKELTSLRDYLLPLLFNSQVTIN</sequence>
<dbReference type="Gene3D" id="3.90.220.20">
    <property type="entry name" value="DNA methylase specificity domains"/>
    <property type="match status" value="1"/>
</dbReference>
<keyword evidence="3" id="KW-0238">DNA-binding</keyword>
<feature type="domain" description="Type I restriction modification DNA specificity" evidence="4">
    <location>
        <begin position="35"/>
        <end position="159"/>
    </location>
</feature>
<comment type="similarity">
    <text evidence="1">Belongs to the type-I restriction system S methylase family.</text>
</comment>
<dbReference type="GO" id="GO:0003677">
    <property type="term" value="F:DNA binding"/>
    <property type="evidence" value="ECO:0007669"/>
    <property type="project" value="UniProtKB-KW"/>
</dbReference>
<evidence type="ECO:0000259" key="4">
    <source>
        <dbReference type="Pfam" id="PF01420"/>
    </source>
</evidence>
<dbReference type="PANTHER" id="PTHR30408">
    <property type="entry name" value="TYPE-1 RESTRICTION ENZYME ECOKI SPECIFICITY PROTEIN"/>
    <property type="match status" value="1"/>
</dbReference>
<dbReference type="EMBL" id="JAJHZP010000015">
    <property type="protein sequence ID" value="MDC4183624.1"/>
    <property type="molecule type" value="Genomic_DNA"/>
</dbReference>
<dbReference type="Pfam" id="PF01420">
    <property type="entry name" value="Methylase_S"/>
    <property type="match status" value="1"/>
</dbReference>
<protein>
    <submittedName>
        <fullName evidence="5">Restriction endonuclease subunit S</fullName>
        <ecNumber evidence="5">3.1.21.-</ecNumber>
    </submittedName>
</protein>
<keyword evidence="5" id="KW-0378">Hydrolase</keyword>
<gene>
    <name evidence="5" type="ORF">LNO71_03165</name>
</gene>
<dbReference type="SUPFAM" id="SSF116734">
    <property type="entry name" value="DNA methylase specificity domain"/>
    <property type="match status" value="1"/>
</dbReference>
<dbReference type="GO" id="GO:0004519">
    <property type="term" value="F:endonuclease activity"/>
    <property type="evidence" value="ECO:0007669"/>
    <property type="project" value="UniProtKB-KW"/>
</dbReference>
<keyword evidence="2" id="KW-0680">Restriction system</keyword>
<accession>A0AAW6HQG7</accession>
<dbReference type="GO" id="GO:0009307">
    <property type="term" value="P:DNA restriction-modification system"/>
    <property type="evidence" value="ECO:0007669"/>
    <property type="project" value="UniProtKB-KW"/>
</dbReference>
<proteinExistence type="inferred from homology"/>
<keyword evidence="5" id="KW-0540">Nuclease</keyword>
<dbReference type="InterPro" id="IPR000055">
    <property type="entry name" value="Restrct_endonuc_typeI_TRD"/>
</dbReference>
<keyword evidence="5" id="KW-0255">Endonuclease</keyword>
<organism evidence="5 6">
    <name type="scientific">Mycoplasma bradburyae</name>
    <dbReference type="NCBI Taxonomy" id="2963128"/>
    <lineage>
        <taxon>Bacteria</taxon>
        <taxon>Bacillati</taxon>
        <taxon>Mycoplasmatota</taxon>
        <taxon>Mollicutes</taxon>
        <taxon>Mycoplasmataceae</taxon>
        <taxon>Mycoplasma</taxon>
    </lineage>
</organism>
<evidence type="ECO:0000256" key="1">
    <source>
        <dbReference type="ARBA" id="ARBA00010923"/>
    </source>
</evidence>
<dbReference type="Proteomes" id="UP001216384">
    <property type="component" value="Unassembled WGS sequence"/>
</dbReference>
<name>A0AAW6HQG7_9MOLU</name>
<dbReference type="GO" id="GO:0016787">
    <property type="term" value="F:hydrolase activity"/>
    <property type="evidence" value="ECO:0007669"/>
    <property type="project" value="UniProtKB-KW"/>
</dbReference>
<reference evidence="5" key="1">
    <citation type="submission" date="2021-11" db="EMBL/GenBank/DDBJ databases">
        <title>Description of Mycoplasma bradburyaesp. nov.from sea birds: a tribute to a great mycoplasmologist.</title>
        <authorList>
            <person name="Ramirez A.S."/>
            <person name="Poveda C."/>
            <person name="Suarez-Perez A."/>
            <person name="Rosales R.S."/>
            <person name="Dijkman R."/>
            <person name="Feberwee A."/>
            <person name="Spergser J."/>
            <person name="Szostak M.P."/>
            <person name="Ressel L."/>
            <person name="Calabuig P."/>
            <person name="Catania S."/>
            <person name="Gobbo F."/>
            <person name="Timofte D."/>
            <person name="Poveda J.B."/>
        </authorList>
    </citation>
    <scope>NUCLEOTIDE SEQUENCE</scope>
    <source>
        <strain evidence="5">T264</strain>
    </source>
</reference>
<evidence type="ECO:0000256" key="3">
    <source>
        <dbReference type="ARBA" id="ARBA00023125"/>
    </source>
</evidence>
<dbReference type="InterPro" id="IPR044946">
    <property type="entry name" value="Restrct_endonuc_typeI_TRD_sf"/>
</dbReference>